<comment type="catalytic activity">
    <reaction evidence="1">
        <text>[protein]-peptidylproline (omega=180) = [protein]-peptidylproline (omega=0)</text>
        <dbReference type="Rhea" id="RHEA:16237"/>
        <dbReference type="Rhea" id="RHEA-COMP:10747"/>
        <dbReference type="Rhea" id="RHEA-COMP:10748"/>
        <dbReference type="ChEBI" id="CHEBI:83833"/>
        <dbReference type="ChEBI" id="CHEBI:83834"/>
        <dbReference type="EC" id="5.2.1.8"/>
    </reaction>
</comment>
<dbReference type="InterPro" id="IPR044180">
    <property type="entry name" value="FKBP18-like"/>
</dbReference>
<sequence length="224" mass="23630">MLLQQRPCAAAATRGRRSARVSVVASSAGHDSPASTQLNPAVSRRSLLAGCAVIATTAADLPAFASGIDPLNGNYKKELARRRRKIPIEEFSDGPNGIKFYDIIDGTGAEAQEGARVAIHFDVKFRNVTFFTSRQGMGVTGGSPVGFDIGQQAGEPGAIGLRGIDVGTRGMRVGGLRRLIVPPELGYGNIQVGEIPPNATLTVDVELLSIKSNPFGYRTKIIEG</sequence>
<organism evidence="3 4">
    <name type="scientific">Edaphochlamys debaryana</name>
    <dbReference type="NCBI Taxonomy" id="47281"/>
    <lineage>
        <taxon>Eukaryota</taxon>
        <taxon>Viridiplantae</taxon>
        <taxon>Chlorophyta</taxon>
        <taxon>core chlorophytes</taxon>
        <taxon>Chlorophyceae</taxon>
        <taxon>CS clade</taxon>
        <taxon>Chlamydomonadales</taxon>
        <taxon>Chlamydomonadales incertae sedis</taxon>
        <taxon>Edaphochlamys</taxon>
    </lineage>
</organism>
<evidence type="ECO:0000259" key="2">
    <source>
        <dbReference type="PROSITE" id="PS50059"/>
    </source>
</evidence>
<dbReference type="GO" id="GO:0009543">
    <property type="term" value="C:chloroplast thylakoid lumen"/>
    <property type="evidence" value="ECO:0007669"/>
    <property type="project" value="TreeGrafter"/>
</dbReference>
<proteinExistence type="predicted"/>
<dbReference type="Gene3D" id="3.10.50.40">
    <property type="match status" value="1"/>
</dbReference>
<dbReference type="AlphaFoldDB" id="A0A835XYM7"/>
<dbReference type="SUPFAM" id="SSF54534">
    <property type="entry name" value="FKBP-like"/>
    <property type="match status" value="1"/>
</dbReference>
<gene>
    <name evidence="3" type="ORF">HYH03_009293</name>
</gene>
<dbReference type="PROSITE" id="PS50059">
    <property type="entry name" value="FKBP_PPIASE"/>
    <property type="match status" value="1"/>
</dbReference>
<dbReference type="Pfam" id="PF00254">
    <property type="entry name" value="FKBP_C"/>
    <property type="match status" value="1"/>
</dbReference>
<dbReference type="OrthoDB" id="1902587at2759"/>
<dbReference type="InterPro" id="IPR046357">
    <property type="entry name" value="PPIase_dom_sf"/>
</dbReference>
<name>A0A835XYM7_9CHLO</name>
<protein>
    <recommendedName>
        <fullName evidence="1">peptidylprolyl isomerase</fullName>
        <ecNumber evidence="1">5.2.1.8</ecNumber>
    </recommendedName>
</protein>
<keyword evidence="1" id="KW-0697">Rotamase</keyword>
<evidence type="ECO:0000313" key="3">
    <source>
        <dbReference type="EMBL" id="KAG2492345.1"/>
    </source>
</evidence>
<dbReference type="InterPro" id="IPR001179">
    <property type="entry name" value="PPIase_FKBP_dom"/>
</dbReference>
<keyword evidence="4" id="KW-1185">Reference proteome</keyword>
<accession>A0A835XYM7</accession>
<evidence type="ECO:0000256" key="1">
    <source>
        <dbReference type="PROSITE-ProRule" id="PRU00277"/>
    </source>
</evidence>
<feature type="domain" description="PPIase FKBP-type" evidence="2">
    <location>
        <begin position="114"/>
        <end position="211"/>
    </location>
</feature>
<keyword evidence="1" id="KW-0413">Isomerase</keyword>
<dbReference type="EMBL" id="JAEHOE010000045">
    <property type="protein sequence ID" value="KAG2492345.1"/>
    <property type="molecule type" value="Genomic_DNA"/>
</dbReference>
<evidence type="ECO:0000313" key="4">
    <source>
        <dbReference type="Proteomes" id="UP000612055"/>
    </source>
</evidence>
<dbReference type="EC" id="5.2.1.8" evidence="1"/>
<dbReference type="Proteomes" id="UP000612055">
    <property type="component" value="Unassembled WGS sequence"/>
</dbReference>
<dbReference type="PANTHER" id="PTHR47862:SF2">
    <property type="entry name" value="PEPTIDYLPROLYL ISOMERASE"/>
    <property type="match status" value="1"/>
</dbReference>
<reference evidence="3" key="1">
    <citation type="journal article" date="2020" name="bioRxiv">
        <title>Comparative genomics of Chlamydomonas.</title>
        <authorList>
            <person name="Craig R.J."/>
            <person name="Hasan A.R."/>
            <person name="Ness R.W."/>
            <person name="Keightley P.D."/>
        </authorList>
    </citation>
    <scope>NUCLEOTIDE SEQUENCE</scope>
    <source>
        <strain evidence="3">CCAP 11/70</strain>
    </source>
</reference>
<dbReference type="GO" id="GO:0003755">
    <property type="term" value="F:peptidyl-prolyl cis-trans isomerase activity"/>
    <property type="evidence" value="ECO:0007669"/>
    <property type="project" value="UniProtKB-KW"/>
</dbReference>
<dbReference type="PANTHER" id="PTHR47862">
    <property type="entry name" value="PEPTIDYL-PROLYL CIS-TRANS ISOMERASE FKBP18, CHLOROPLASTIC"/>
    <property type="match status" value="1"/>
</dbReference>
<comment type="caution">
    <text evidence="3">The sequence shown here is derived from an EMBL/GenBank/DDBJ whole genome shotgun (WGS) entry which is preliminary data.</text>
</comment>